<evidence type="ECO:0000259" key="2">
    <source>
        <dbReference type="Pfam" id="PF14200"/>
    </source>
</evidence>
<dbReference type="PROSITE" id="PS50231">
    <property type="entry name" value="RICIN_B_LECTIN"/>
    <property type="match status" value="1"/>
</dbReference>
<keyword evidence="4" id="KW-1185">Reference proteome</keyword>
<dbReference type="InterPro" id="IPR000772">
    <property type="entry name" value="Ricin_B_lectin"/>
</dbReference>
<protein>
    <recommendedName>
        <fullName evidence="2">Ricin B lectin domain-containing protein</fullName>
    </recommendedName>
</protein>
<gene>
    <name evidence="3" type="ORF">Ade02nite_18460</name>
</gene>
<proteinExistence type="predicted"/>
<comment type="caution">
    <text evidence="3">The sequence shown here is derived from an EMBL/GenBank/DDBJ whole genome shotgun (WGS) entry which is preliminary data.</text>
</comment>
<feature type="domain" description="Ricin B lectin" evidence="2">
    <location>
        <begin position="65"/>
        <end position="141"/>
    </location>
</feature>
<dbReference type="CDD" id="cd00161">
    <property type="entry name" value="beta-trefoil_Ricin-like"/>
    <property type="match status" value="1"/>
</dbReference>
<evidence type="ECO:0000313" key="3">
    <source>
        <dbReference type="EMBL" id="GID73205.1"/>
    </source>
</evidence>
<evidence type="ECO:0000256" key="1">
    <source>
        <dbReference type="SAM" id="SignalP"/>
    </source>
</evidence>
<dbReference type="InterPro" id="IPR035992">
    <property type="entry name" value="Ricin_B-like_lectins"/>
</dbReference>
<dbReference type="RefSeq" id="WP_203761137.1">
    <property type="nucleotide sequence ID" value="NZ_BAAABO010000029.1"/>
</dbReference>
<reference evidence="3 4" key="1">
    <citation type="submission" date="2021-01" db="EMBL/GenBank/DDBJ databases">
        <title>Whole genome shotgun sequence of Actinoplanes deccanensis NBRC 13994.</title>
        <authorList>
            <person name="Komaki H."/>
            <person name="Tamura T."/>
        </authorList>
    </citation>
    <scope>NUCLEOTIDE SEQUENCE [LARGE SCALE GENOMIC DNA]</scope>
    <source>
        <strain evidence="3 4">NBRC 13994</strain>
    </source>
</reference>
<dbReference type="EMBL" id="BOMI01000033">
    <property type="protein sequence ID" value="GID73205.1"/>
    <property type="molecule type" value="Genomic_DNA"/>
</dbReference>
<evidence type="ECO:0000313" key="4">
    <source>
        <dbReference type="Proteomes" id="UP000609879"/>
    </source>
</evidence>
<keyword evidence="1" id="KW-0732">Signal</keyword>
<dbReference type="SUPFAM" id="SSF50370">
    <property type="entry name" value="Ricin B-like lectins"/>
    <property type="match status" value="1"/>
</dbReference>
<dbReference type="Proteomes" id="UP000609879">
    <property type="component" value="Unassembled WGS sequence"/>
</dbReference>
<sequence>MTLTRTWRILAVAFVAMLLATFAQPPQAAQAAARWRIEHRNFASMCLDGNNAGGQAYLWQCVSATNQYYYFDLVEGLYYRLRNAKTGRCIGSNGVHGDSPIYNLACDGNWATHWSVVFAGRENGHDYYKFQPRYVNGYCITPSDEYNGSGIVMHVCQSSFDDWTWYQR</sequence>
<accession>A0ABQ3XZR6</accession>
<feature type="chain" id="PRO_5046459226" description="Ricin B lectin domain-containing protein" evidence="1">
    <location>
        <begin position="29"/>
        <end position="168"/>
    </location>
</feature>
<dbReference type="Gene3D" id="2.80.10.50">
    <property type="match status" value="1"/>
</dbReference>
<feature type="signal peptide" evidence="1">
    <location>
        <begin position="1"/>
        <end position="28"/>
    </location>
</feature>
<name>A0ABQ3XZR6_9ACTN</name>
<organism evidence="3 4">
    <name type="scientific">Paractinoplanes deccanensis</name>
    <dbReference type="NCBI Taxonomy" id="113561"/>
    <lineage>
        <taxon>Bacteria</taxon>
        <taxon>Bacillati</taxon>
        <taxon>Actinomycetota</taxon>
        <taxon>Actinomycetes</taxon>
        <taxon>Micromonosporales</taxon>
        <taxon>Micromonosporaceae</taxon>
        <taxon>Paractinoplanes</taxon>
    </lineage>
</organism>
<dbReference type="Pfam" id="PF14200">
    <property type="entry name" value="RicinB_lectin_2"/>
    <property type="match status" value="1"/>
</dbReference>